<dbReference type="Proteomes" id="UP000663866">
    <property type="component" value="Unassembled WGS sequence"/>
</dbReference>
<comment type="caution">
    <text evidence="3">The sequence shown here is derived from an EMBL/GenBank/DDBJ whole genome shotgun (WGS) entry which is preliminary data.</text>
</comment>
<gene>
    <name evidence="3" type="ORF">OVN521_LOCUS23002</name>
    <name evidence="2" type="ORF">UXM345_LOCUS13738</name>
</gene>
<keyword evidence="1" id="KW-1133">Transmembrane helix</keyword>
<accession>A0A819XPE2</accession>
<dbReference type="AlphaFoldDB" id="A0A819XPE2"/>
<dbReference type="Proteomes" id="UP000663842">
    <property type="component" value="Unassembled WGS sequence"/>
</dbReference>
<feature type="transmembrane region" description="Helical" evidence="1">
    <location>
        <begin position="190"/>
        <end position="213"/>
    </location>
</feature>
<keyword evidence="1" id="KW-0812">Transmembrane</keyword>
<dbReference type="EMBL" id="CAJOBG010005109">
    <property type="protein sequence ID" value="CAF4139766.1"/>
    <property type="molecule type" value="Genomic_DNA"/>
</dbReference>
<evidence type="ECO:0000313" key="4">
    <source>
        <dbReference type="Proteomes" id="UP000663866"/>
    </source>
</evidence>
<dbReference type="Gene3D" id="1.20.140.150">
    <property type="match status" value="1"/>
</dbReference>
<dbReference type="EMBL" id="CAJOBF010001507">
    <property type="protein sequence ID" value="CAF3957999.1"/>
    <property type="molecule type" value="Genomic_DNA"/>
</dbReference>
<keyword evidence="4" id="KW-1185">Reference proteome</keyword>
<evidence type="ECO:0000313" key="3">
    <source>
        <dbReference type="EMBL" id="CAF4139766.1"/>
    </source>
</evidence>
<proteinExistence type="predicted"/>
<name>A0A819XPE2_9BILA</name>
<organism evidence="3 4">
    <name type="scientific">Rotaria magnacalcarata</name>
    <dbReference type="NCBI Taxonomy" id="392030"/>
    <lineage>
        <taxon>Eukaryota</taxon>
        <taxon>Metazoa</taxon>
        <taxon>Spiralia</taxon>
        <taxon>Gnathifera</taxon>
        <taxon>Rotifera</taxon>
        <taxon>Eurotatoria</taxon>
        <taxon>Bdelloidea</taxon>
        <taxon>Philodinida</taxon>
        <taxon>Philodinidae</taxon>
        <taxon>Rotaria</taxon>
    </lineage>
</organism>
<evidence type="ECO:0000256" key="1">
    <source>
        <dbReference type="SAM" id="Phobius"/>
    </source>
</evidence>
<evidence type="ECO:0000313" key="2">
    <source>
        <dbReference type="EMBL" id="CAF3957999.1"/>
    </source>
</evidence>
<reference evidence="3" key="1">
    <citation type="submission" date="2021-02" db="EMBL/GenBank/DDBJ databases">
        <authorList>
            <person name="Nowell W R."/>
        </authorList>
    </citation>
    <scope>NUCLEOTIDE SEQUENCE</scope>
</reference>
<feature type="transmembrane region" description="Helical" evidence="1">
    <location>
        <begin position="225"/>
        <end position="249"/>
    </location>
</feature>
<sequence length="251" mass="27166">MVNGYLIIGDKILPNTVQRINFGLGNDLQAVDTNGGLFYSQVPGIMMFISRTALVYLPPGTWAFSIGARSGLSYGTVRGGIATYKLTELENEDLGDLALARFPNKDKSEGENEYESAIYGLWRTWVYAQDNQTCPIESCAQQIDNDAFCNKILSARAFLILACIFSCMSGTLWILYCAVRGDTTPRALLLLNKCLVFASLLTGIVGVAVGINATLTVETDIELRLGPAAIIGIVGICVNLIGAILIIFAEY</sequence>
<feature type="transmembrane region" description="Helical" evidence="1">
    <location>
        <begin position="157"/>
        <end position="178"/>
    </location>
</feature>
<protein>
    <submittedName>
        <fullName evidence="3">Uncharacterized protein</fullName>
    </submittedName>
</protein>
<keyword evidence="1" id="KW-0472">Membrane</keyword>